<sequence>WIYACAGTGIGLNFLLLYLIFTDSNHGRDGYRRMLAIVSCYNIYYAVVHCVMEVGILIDSSGFLAFSYSCARFGYWVSFFAIQLYNVFFTTLTMRPSPERDEISRVALLQRYNLSIDQLGYLGPVYKLTNTSGSWVYVWPSIISTMSTVTLQVIVYCATCVCGVQLYIFVRKALVSNRSKSMNMQLLRLLMIQAITPLIFEYIPFFATLFGGFIGLPLDEASFYIPILVSCYSASEATMTIFGFTIYRERLLRMPKAKLTDLLSSFRRKSKHLQAGEAAKKGNSPSVEQSVTAGSVPACSLSVQHDDQLSTRVNKATKRLWNFGRQKKAGKLVKETLEVPLAGNAFITHRSPTLEMAAPVADPISLQSRRALSRDVCARLFFE</sequence>
<protein>
    <recommendedName>
        <fullName evidence="4">G protein-coupled receptor</fullName>
    </recommendedName>
</protein>
<organism evidence="2 3">
    <name type="scientific">Mesorhabditis belari</name>
    <dbReference type="NCBI Taxonomy" id="2138241"/>
    <lineage>
        <taxon>Eukaryota</taxon>
        <taxon>Metazoa</taxon>
        <taxon>Ecdysozoa</taxon>
        <taxon>Nematoda</taxon>
        <taxon>Chromadorea</taxon>
        <taxon>Rhabditida</taxon>
        <taxon>Rhabditina</taxon>
        <taxon>Rhabditomorpha</taxon>
        <taxon>Rhabditoidea</taxon>
        <taxon>Rhabditidae</taxon>
        <taxon>Mesorhabditinae</taxon>
        <taxon>Mesorhabditis</taxon>
    </lineage>
</organism>
<feature type="transmembrane region" description="Helical" evidence="1">
    <location>
        <begin position="190"/>
        <end position="217"/>
    </location>
</feature>
<name>A0AAF3EL62_9BILA</name>
<evidence type="ECO:0000313" key="3">
    <source>
        <dbReference type="WBParaSite" id="MBELARI_LOCUS14665"/>
    </source>
</evidence>
<feature type="transmembrane region" description="Helical" evidence="1">
    <location>
        <begin position="6"/>
        <end position="22"/>
    </location>
</feature>
<feature type="transmembrane region" description="Helical" evidence="1">
    <location>
        <begin position="34"/>
        <end position="58"/>
    </location>
</feature>
<keyword evidence="1" id="KW-0812">Transmembrane</keyword>
<keyword evidence="1" id="KW-0472">Membrane</keyword>
<keyword evidence="2" id="KW-1185">Reference proteome</keyword>
<feature type="transmembrane region" description="Helical" evidence="1">
    <location>
        <begin position="223"/>
        <end position="247"/>
    </location>
</feature>
<keyword evidence="1" id="KW-1133">Transmembrane helix</keyword>
<reference evidence="3" key="1">
    <citation type="submission" date="2024-02" db="UniProtKB">
        <authorList>
            <consortium name="WormBaseParasite"/>
        </authorList>
    </citation>
    <scope>IDENTIFICATION</scope>
</reference>
<evidence type="ECO:0008006" key="4">
    <source>
        <dbReference type="Google" id="ProtNLM"/>
    </source>
</evidence>
<accession>A0AAF3EL62</accession>
<dbReference type="PANTHER" id="PTHR22943">
    <property type="entry name" value="7-TRANSMEMBRANE DOMAIN RECEPTOR C.ELEGANS"/>
    <property type="match status" value="1"/>
</dbReference>
<dbReference type="PANTHER" id="PTHR22943:SF248">
    <property type="entry name" value="SEVEN TM RECEPTOR"/>
    <property type="match status" value="1"/>
</dbReference>
<evidence type="ECO:0000313" key="2">
    <source>
        <dbReference type="Proteomes" id="UP000887575"/>
    </source>
</evidence>
<feature type="transmembrane region" description="Helical" evidence="1">
    <location>
        <begin position="149"/>
        <end position="170"/>
    </location>
</feature>
<dbReference type="Pfam" id="PF10326">
    <property type="entry name" value="7TM_GPCR_Str"/>
    <property type="match status" value="1"/>
</dbReference>
<feature type="transmembrane region" description="Helical" evidence="1">
    <location>
        <begin position="73"/>
        <end position="92"/>
    </location>
</feature>
<evidence type="ECO:0000256" key="1">
    <source>
        <dbReference type="SAM" id="Phobius"/>
    </source>
</evidence>
<proteinExistence type="predicted"/>
<dbReference type="Proteomes" id="UP000887575">
    <property type="component" value="Unassembled WGS sequence"/>
</dbReference>
<dbReference type="AlphaFoldDB" id="A0AAF3EL62"/>
<dbReference type="InterPro" id="IPR019428">
    <property type="entry name" value="7TM_GPCR_serpentine_rcpt_Str"/>
</dbReference>
<dbReference type="WBParaSite" id="MBELARI_LOCUS14665">
    <property type="protein sequence ID" value="MBELARI_LOCUS14665"/>
    <property type="gene ID" value="MBELARI_LOCUS14665"/>
</dbReference>